<dbReference type="GO" id="GO:0005737">
    <property type="term" value="C:cytoplasm"/>
    <property type="evidence" value="ECO:0007669"/>
    <property type="project" value="TreeGrafter"/>
</dbReference>
<dbReference type="InterPro" id="IPR000569">
    <property type="entry name" value="HECT_dom"/>
</dbReference>
<dbReference type="Gene3D" id="3.90.1750.10">
    <property type="entry name" value="Hect, E3 ligase catalytic domains"/>
    <property type="match status" value="1"/>
</dbReference>
<gene>
    <name evidence="8" type="ORF">KP79_PYT18572</name>
</gene>
<dbReference type="Pfam" id="PF00632">
    <property type="entry name" value="HECT"/>
    <property type="match status" value="1"/>
</dbReference>
<accession>A0A210Q452</accession>
<keyword evidence="9" id="KW-1185">Reference proteome</keyword>
<keyword evidence="4" id="KW-0808">Transferase</keyword>
<comment type="pathway">
    <text evidence="2">Protein modification; protein ubiquitination.</text>
</comment>
<dbReference type="InterPro" id="IPR035983">
    <property type="entry name" value="Hect_E3_ubiquitin_ligase"/>
</dbReference>
<dbReference type="PROSITE" id="PS50237">
    <property type="entry name" value="HECT"/>
    <property type="match status" value="1"/>
</dbReference>
<evidence type="ECO:0000256" key="5">
    <source>
        <dbReference type="ARBA" id="ARBA00022786"/>
    </source>
</evidence>
<dbReference type="EMBL" id="NEDP02005097">
    <property type="protein sequence ID" value="OWF43459.1"/>
    <property type="molecule type" value="Genomic_DNA"/>
</dbReference>
<dbReference type="GO" id="GO:0061630">
    <property type="term" value="F:ubiquitin protein ligase activity"/>
    <property type="evidence" value="ECO:0007669"/>
    <property type="project" value="UniProtKB-EC"/>
</dbReference>
<dbReference type="AlphaFoldDB" id="A0A210Q452"/>
<dbReference type="PANTHER" id="PTHR11254">
    <property type="entry name" value="HECT DOMAIN UBIQUITIN-PROTEIN LIGASE"/>
    <property type="match status" value="1"/>
</dbReference>
<dbReference type="EC" id="2.3.2.26" evidence="3"/>
<comment type="caution">
    <text evidence="8">The sequence shown here is derived from an EMBL/GenBank/DDBJ whole genome shotgun (WGS) entry which is preliminary data.</text>
</comment>
<dbReference type="PANTHER" id="PTHR11254:SF67">
    <property type="entry name" value="E3 UBIQUITIN-PROTEIN LIGASE HUWE1"/>
    <property type="match status" value="1"/>
</dbReference>
<dbReference type="GO" id="GO:0000209">
    <property type="term" value="P:protein polyubiquitination"/>
    <property type="evidence" value="ECO:0007669"/>
    <property type="project" value="TreeGrafter"/>
</dbReference>
<name>A0A210Q452_MIZYE</name>
<proteinExistence type="predicted"/>
<dbReference type="InterPro" id="IPR050409">
    <property type="entry name" value="E3_ubiq-protein_ligase"/>
</dbReference>
<feature type="domain" description="HECT" evidence="7">
    <location>
        <begin position="43"/>
        <end position="340"/>
    </location>
</feature>
<evidence type="ECO:0000256" key="1">
    <source>
        <dbReference type="ARBA" id="ARBA00000885"/>
    </source>
</evidence>
<reference evidence="8 9" key="1">
    <citation type="journal article" date="2017" name="Nat. Ecol. Evol.">
        <title>Scallop genome provides insights into evolution of bilaterian karyotype and development.</title>
        <authorList>
            <person name="Wang S."/>
            <person name="Zhang J."/>
            <person name="Jiao W."/>
            <person name="Li J."/>
            <person name="Xun X."/>
            <person name="Sun Y."/>
            <person name="Guo X."/>
            <person name="Huan P."/>
            <person name="Dong B."/>
            <person name="Zhang L."/>
            <person name="Hu X."/>
            <person name="Sun X."/>
            <person name="Wang J."/>
            <person name="Zhao C."/>
            <person name="Wang Y."/>
            <person name="Wang D."/>
            <person name="Huang X."/>
            <person name="Wang R."/>
            <person name="Lv J."/>
            <person name="Li Y."/>
            <person name="Zhang Z."/>
            <person name="Liu B."/>
            <person name="Lu W."/>
            <person name="Hui Y."/>
            <person name="Liang J."/>
            <person name="Zhou Z."/>
            <person name="Hou R."/>
            <person name="Li X."/>
            <person name="Liu Y."/>
            <person name="Li H."/>
            <person name="Ning X."/>
            <person name="Lin Y."/>
            <person name="Zhao L."/>
            <person name="Xing Q."/>
            <person name="Dou J."/>
            <person name="Li Y."/>
            <person name="Mao J."/>
            <person name="Guo H."/>
            <person name="Dou H."/>
            <person name="Li T."/>
            <person name="Mu C."/>
            <person name="Jiang W."/>
            <person name="Fu Q."/>
            <person name="Fu X."/>
            <person name="Miao Y."/>
            <person name="Liu J."/>
            <person name="Yu Q."/>
            <person name="Li R."/>
            <person name="Liao H."/>
            <person name="Li X."/>
            <person name="Kong Y."/>
            <person name="Jiang Z."/>
            <person name="Chourrout D."/>
            <person name="Li R."/>
            <person name="Bao Z."/>
        </authorList>
    </citation>
    <scope>NUCLEOTIDE SEQUENCE [LARGE SCALE GENOMIC DNA]</scope>
    <source>
        <strain evidence="8 9">PY_sf001</strain>
    </source>
</reference>
<dbReference type="STRING" id="6573.A0A210Q452"/>
<evidence type="ECO:0000256" key="4">
    <source>
        <dbReference type="ARBA" id="ARBA00022679"/>
    </source>
</evidence>
<evidence type="ECO:0000313" key="9">
    <source>
        <dbReference type="Proteomes" id="UP000242188"/>
    </source>
</evidence>
<evidence type="ECO:0000256" key="3">
    <source>
        <dbReference type="ARBA" id="ARBA00012485"/>
    </source>
</evidence>
<dbReference type="SMART" id="SM00119">
    <property type="entry name" value="HECTc"/>
    <property type="match status" value="1"/>
</dbReference>
<dbReference type="SUPFAM" id="SSF56204">
    <property type="entry name" value="Hect, E3 ligase catalytic domain"/>
    <property type="match status" value="1"/>
</dbReference>
<organism evidence="8 9">
    <name type="scientific">Mizuhopecten yessoensis</name>
    <name type="common">Japanese scallop</name>
    <name type="synonym">Patinopecten yessoensis</name>
    <dbReference type="NCBI Taxonomy" id="6573"/>
    <lineage>
        <taxon>Eukaryota</taxon>
        <taxon>Metazoa</taxon>
        <taxon>Spiralia</taxon>
        <taxon>Lophotrochozoa</taxon>
        <taxon>Mollusca</taxon>
        <taxon>Bivalvia</taxon>
        <taxon>Autobranchia</taxon>
        <taxon>Pteriomorphia</taxon>
        <taxon>Pectinida</taxon>
        <taxon>Pectinoidea</taxon>
        <taxon>Pectinidae</taxon>
        <taxon>Mizuhopecten</taxon>
    </lineage>
</organism>
<evidence type="ECO:0000313" key="8">
    <source>
        <dbReference type="EMBL" id="OWF43459.1"/>
    </source>
</evidence>
<dbReference type="Gene3D" id="3.30.2410.10">
    <property type="entry name" value="Hect, E3 ligase catalytic domain"/>
    <property type="match status" value="1"/>
</dbReference>
<evidence type="ECO:0000256" key="2">
    <source>
        <dbReference type="ARBA" id="ARBA00004906"/>
    </source>
</evidence>
<evidence type="ECO:0000259" key="7">
    <source>
        <dbReference type="PROSITE" id="PS50237"/>
    </source>
</evidence>
<sequence length="366" mass="41589">MACAQRPSSYGEILAELSSYLTKCQVTVRRENVFKDLVEILLRPEAEKSRFEVKFTNDGWTEPATDGGGPRNQLFTLFYQECLTPERCMFSGRGQELFPVDNPAALTGRWFFCLGRAIVLSLVQQGAGFPYLARSCYKKILYKEGVPEHENMAKLLQKLTKAQTQARTEEELLHYLGDSEIKLLLKEMQVTECETTKTETMYHLKNFITLQSCTKALAQLTEGLQSLGFLDKVKQYGSDLERFFVHTEGFYVDSVFMQNQLLDPLMDLQTTSEKQNEVKEWAALCLTSMTDEQAVNLYEFITGMRSLPPGECVIMIAFNAQKTSDKLPRAVTCASLLLLPLGNESVKEFIRSFKTALENRSEFGRI</sequence>
<feature type="active site" description="Glycyl thioester intermediate" evidence="6">
    <location>
        <position position="333"/>
    </location>
</feature>
<dbReference type="OrthoDB" id="2384350at2759"/>
<comment type="catalytic activity">
    <reaction evidence="1">
        <text>S-ubiquitinyl-[E2 ubiquitin-conjugating enzyme]-L-cysteine + [acceptor protein]-L-lysine = [E2 ubiquitin-conjugating enzyme]-L-cysteine + N(6)-ubiquitinyl-[acceptor protein]-L-lysine.</text>
        <dbReference type="EC" id="2.3.2.26"/>
    </reaction>
</comment>
<keyword evidence="5 6" id="KW-0833">Ubl conjugation pathway</keyword>
<protein>
    <recommendedName>
        <fullName evidence="3">HECT-type E3 ubiquitin transferase</fullName>
        <ecNumber evidence="3">2.3.2.26</ecNumber>
    </recommendedName>
</protein>
<evidence type="ECO:0000256" key="6">
    <source>
        <dbReference type="PROSITE-ProRule" id="PRU00104"/>
    </source>
</evidence>
<dbReference type="Proteomes" id="UP000242188">
    <property type="component" value="Unassembled WGS sequence"/>
</dbReference>
<dbReference type="GO" id="GO:0006511">
    <property type="term" value="P:ubiquitin-dependent protein catabolic process"/>
    <property type="evidence" value="ECO:0007669"/>
    <property type="project" value="TreeGrafter"/>
</dbReference>